<gene>
    <name evidence="1" type="ORF">Rsub_03026</name>
</gene>
<accession>A0A2V0P0V8</accession>
<keyword evidence="2" id="KW-1185">Reference proteome</keyword>
<dbReference type="InParanoid" id="A0A2V0P0V8"/>
<dbReference type="EMBL" id="BDRX01000019">
    <property type="protein sequence ID" value="GBF90725.1"/>
    <property type="molecule type" value="Genomic_DNA"/>
</dbReference>
<dbReference type="Proteomes" id="UP000247498">
    <property type="component" value="Unassembled WGS sequence"/>
</dbReference>
<name>A0A2V0P0V8_9CHLO</name>
<reference evidence="1 2" key="1">
    <citation type="journal article" date="2018" name="Sci. Rep.">
        <title>Raphidocelis subcapitata (=Pseudokirchneriella subcapitata) provides an insight into genome evolution and environmental adaptations in the Sphaeropleales.</title>
        <authorList>
            <person name="Suzuki S."/>
            <person name="Yamaguchi H."/>
            <person name="Nakajima N."/>
            <person name="Kawachi M."/>
        </authorList>
    </citation>
    <scope>NUCLEOTIDE SEQUENCE [LARGE SCALE GENOMIC DNA]</scope>
    <source>
        <strain evidence="1 2">NIES-35</strain>
    </source>
</reference>
<evidence type="ECO:0000313" key="1">
    <source>
        <dbReference type="EMBL" id="GBF90725.1"/>
    </source>
</evidence>
<organism evidence="1 2">
    <name type="scientific">Raphidocelis subcapitata</name>
    <dbReference type="NCBI Taxonomy" id="307507"/>
    <lineage>
        <taxon>Eukaryota</taxon>
        <taxon>Viridiplantae</taxon>
        <taxon>Chlorophyta</taxon>
        <taxon>core chlorophytes</taxon>
        <taxon>Chlorophyceae</taxon>
        <taxon>CS clade</taxon>
        <taxon>Sphaeropleales</taxon>
        <taxon>Selenastraceae</taxon>
        <taxon>Raphidocelis</taxon>
    </lineage>
</organism>
<dbReference type="AlphaFoldDB" id="A0A2V0P0V8"/>
<comment type="caution">
    <text evidence="1">The sequence shown here is derived from an EMBL/GenBank/DDBJ whole genome shotgun (WGS) entry which is preliminary data.</text>
</comment>
<proteinExistence type="predicted"/>
<evidence type="ECO:0000313" key="2">
    <source>
        <dbReference type="Proteomes" id="UP000247498"/>
    </source>
</evidence>
<sequence length="246" mass="24762">METSVIDGLAPYEFTPEQAAAGTGPIRWPDGVPLDPRTTSLRGLLINAKPHALQLHNASRGHIDQVKGGKISGPANIKLAHAANVEAGHANIRLAHLARTNMFKELRKLDPEAAAAVHLTAKELASKGETYPWGDLAALVRDARGGALGLPAVAPASSGVAAPSAVASASFGAAAPPPSAAAAVESAAPMIISRATAKRSRPLLRAPIGAASSAPQLPQPVWAAGAGAAAAPGAVSAMEVDVIDLT</sequence>
<protein>
    <submittedName>
        <fullName evidence="1">Uncharacterized protein</fullName>
    </submittedName>
</protein>